<name>A0ABP7MA07_9GAMM</name>
<dbReference type="InterPro" id="IPR036374">
    <property type="entry name" value="OxRdtase_Mopterin-bd_sf"/>
</dbReference>
<feature type="compositionally biased region" description="Low complexity" evidence="1">
    <location>
        <begin position="36"/>
        <end position="50"/>
    </location>
</feature>
<accession>A0ABP7MA07</accession>
<proteinExistence type="predicted"/>
<comment type="caution">
    <text evidence="3">The sequence shown here is derived from an EMBL/GenBank/DDBJ whole genome shotgun (WGS) entry which is preliminary data.</text>
</comment>
<evidence type="ECO:0000313" key="3">
    <source>
        <dbReference type="EMBL" id="GAA3915631.1"/>
    </source>
</evidence>
<evidence type="ECO:0000256" key="2">
    <source>
        <dbReference type="SAM" id="SignalP"/>
    </source>
</evidence>
<reference evidence="4" key="1">
    <citation type="journal article" date="2019" name="Int. J. Syst. Evol. Microbiol.">
        <title>The Global Catalogue of Microorganisms (GCM) 10K type strain sequencing project: providing services to taxonomists for standard genome sequencing and annotation.</title>
        <authorList>
            <consortium name="The Broad Institute Genomics Platform"/>
            <consortium name="The Broad Institute Genome Sequencing Center for Infectious Disease"/>
            <person name="Wu L."/>
            <person name="Ma J."/>
        </authorList>
    </citation>
    <scope>NUCLEOTIDE SEQUENCE [LARGE SCALE GENOMIC DNA]</scope>
    <source>
        <strain evidence="4">JCM 16916</strain>
    </source>
</reference>
<feature type="region of interest" description="Disordered" evidence="1">
    <location>
        <begin position="21"/>
        <end position="58"/>
    </location>
</feature>
<dbReference type="SUPFAM" id="SSF56524">
    <property type="entry name" value="Oxidoreductase molybdopterin-binding domain"/>
    <property type="match status" value="1"/>
</dbReference>
<organism evidence="3 4">
    <name type="scientific">Luteimonas lutimaris</name>
    <dbReference type="NCBI Taxonomy" id="698645"/>
    <lineage>
        <taxon>Bacteria</taxon>
        <taxon>Pseudomonadati</taxon>
        <taxon>Pseudomonadota</taxon>
        <taxon>Gammaproteobacteria</taxon>
        <taxon>Lysobacterales</taxon>
        <taxon>Lysobacteraceae</taxon>
        <taxon>Luteimonas</taxon>
    </lineage>
</organism>
<evidence type="ECO:0008006" key="5">
    <source>
        <dbReference type="Google" id="ProtNLM"/>
    </source>
</evidence>
<evidence type="ECO:0000313" key="4">
    <source>
        <dbReference type="Proteomes" id="UP001501727"/>
    </source>
</evidence>
<evidence type="ECO:0000256" key="1">
    <source>
        <dbReference type="SAM" id="MobiDB-lite"/>
    </source>
</evidence>
<dbReference type="Gene3D" id="3.90.420.10">
    <property type="entry name" value="Oxidoreductase, molybdopterin-binding domain"/>
    <property type="match status" value="1"/>
</dbReference>
<dbReference type="RefSeq" id="WP_344758451.1">
    <property type="nucleotide sequence ID" value="NZ_BAAAZU010000003.1"/>
</dbReference>
<feature type="chain" id="PRO_5046218452" description="Molybdopterin-binding protein" evidence="2">
    <location>
        <begin position="19"/>
        <end position="187"/>
    </location>
</feature>
<gene>
    <name evidence="3" type="ORF">GCM10022229_06010</name>
</gene>
<feature type="signal peptide" evidence="2">
    <location>
        <begin position="1"/>
        <end position="18"/>
    </location>
</feature>
<protein>
    <recommendedName>
        <fullName evidence="5">Molybdopterin-binding protein</fullName>
    </recommendedName>
</protein>
<keyword evidence="4" id="KW-1185">Reference proteome</keyword>
<dbReference type="PROSITE" id="PS51257">
    <property type="entry name" value="PROKAR_LIPOPROTEIN"/>
    <property type="match status" value="1"/>
</dbReference>
<keyword evidence="2" id="KW-0732">Signal</keyword>
<dbReference type="EMBL" id="BAAAZU010000003">
    <property type="protein sequence ID" value="GAA3915631.1"/>
    <property type="molecule type" value="Genomic_DNA"/>
</dbReference>
<dbReference type="Proteomes" id="UP001501727">
    <property type="component" value="Unassembled WGS sequence"/>
</dbReference>
<sequence length="187" mass="19262">MPRSLTAVVLTLLLSACAATGPARTQAPAPDVSTEAATPTAPGPHQHAAPPQAPALPSPVVVPIDDASRAALPRETVTATAHDETQQCEGVALAALMQAGGAMPAEPLRGAQLGRYVQVDARDGYRAVFALAEFDPTLGGSTAFLVDRCDGQPLGDDVGPLRLVVPGEARPTRWVRQVRAITVIVAP</sequence>